<dbReference type="SUPFAM" id="SSF56112">
    <property type="entry name" value="Protein kinase-like (PK-like)"/>
    <property type="match status" value="1"/>
</dbReference>
<comment type="caution">
    <text evidence="1">The sequence shown here is derived from an EMBL/GenBank/DDBJ whole genome shotgun (WGS) entry which is preliminary data.</text>
</comment>
<dbReference type="STRING" id="43265.A0A545VSR2"/>
<dbReference type="InterPro" id="IPR011009">
    <property type="entry name" value="Kinase-like_dom_sf"/>
</dbReference>
<proteinExistence type="predicted"/>
<reference evidence="1 2" key="1">
    <citation type="journal article" date="2019" name="Appl. Microbiol. Biotechnol.">
        <title>Genome sequence of Isaria javanica and comparative genome analysis insights into family S53 peptidase evolution in fungal entomopathogens.</title>
        <authorList>
            <person name="Lin R."/>
            <person name="Zhang X."/>
            <person name="Xin B."/>
            <person name="Zou M."/>
            <person name="Gao Y."/>
            <person name="Qin F."/>
            <person name="Hu Q."/>
            <person name="Xie B."/>
            <person name="Cheng X."/>
        </authorList>
    </citation>
    <scope>NUCLEOTIDE SEQUENCE [LARGE SCALE GENOMIC DNA]</scope>
    <source>
        <strain evidence="1 2">IJ1G</strain>
    </source>
</reference>
<dbReference type="Proteomes" id="UP000315783">
    <property type="component" value="Unassembled WGS sequence"/>
</dbReference>
<sequence>MLSSESTNKIMIALFFRERPTPTQKECDEFVHKITQSTPDLDLLQGGSSYTVLAGDSYIVHFRKPTGRLDRELLRQARETYGEYVPEFVEEHKLGDLWVYKITRMHGVPVYTIRVNLSGEIDESPLCRTVRDFARFCAAGWKTRPANLPPPRETLQDEYLTALEKISRLLPDRFQAGVRLAQDAVPRLFDGDWPMVINNGNLMRPNMLVRDASSGALAGLVAWSTAEVSPWGMMVPAIETILGHTNYEGTWTRIDGYDRLRRLFHDELDRELGWRAPDSRLDGVYVLGLLLQKTPHSLGSCWQALEGVLPDGHLAVSFLTSALLDY</sequence>
<evidence type="ECO:0008006" key="3">
    <source>
        <dbReference type="Google" id="ProtNLM"/>
    </source>
</evidence>
<dbReference type="OrthoDB" id="4866514at2759"/>
<organism evidence="1 2">
    <name type="scientific">Cordyceps javanica</name>
    <dbReference type="NCBI Taxonomy" id="43265"/>
    <lineage>
        <taxon>Eukaryota</taxon>
        <taxon>Fungi</taxon>
        <taxon>Dikarya</taxon>
        <taxon>Ascomycota</taxon>
        <taxon>Pezizomycotina</taxon>
        <taxon>Sordariomycetes</taxon>
        <taxon>Hypocreomycetidae</taxon>
        <taxon>Hypocreales</taxon>
        <taxon>Cordycipitaceae</taxon>
        <taxon>Cordyceps</taxon>
    </lineage>
</organism>
<accession>A0A545VSR2</accession>
<evidence type="ECO:0000313" key="1">
    <source>
        <dbReference type="EMBL" id="TQV92862.1"/>
    </source>
</evidence>
<name>A0A545VSR2_9HYPO</name>
<dbReference type="EMBL" id="SPUK01000013">
    <property type="protein sequence ID" value="TQV92862.1"/>
    <property type="molecule type" value="Genomic_DNA"/>
</dbReference>
<protein>
    <recommendedName>
        <fullName evidence="3">Aminoglycoside phosphotransferase domain-containing protein</fullName>
    </recommendedName>
</protein>
<keyword evidence="2" id="KW-1185">Reference proteome</keyword>
<gene>
    <name evidence="1" type="ORF">IF1G_08165</name>
</gene>
<evidence type="ECO:0000313" key="2">
    <source>
        <dbReference type="Proteomes" id="UP000315783"/>
    </source>
</evidence>
<dbReference type="AlphaFoldDB" id="A0A545VSR2"/>